<organism evidence="3 4">
    <name type="scientific">Lepeophtheirus salmonis</name>
    <name type="common">Salmon louse</name>
    <name type="synonym">Caligus salmonis</name>
    <dbReference type="NCBI Taxonomy" id="72036"/>
    <lineage>
        <taxon>Eukaryota</taxon>
        <taxon>Metazoa</taxon>
        <taxon>Ecdysozoa</taxon>
        <taxon>Arthropoda</taxon>
        <taxon>Crustacea</taxon>
        <taxon>Multicrustacea</taxon>
        <taxon>Hexanauplia</taxon>
        <taxon>Copepoda</taxon>
        <taxon>Siphonostomatoida</taxon>
        <taxon>Caligidae</taxon>
        <taxon>Lepeophtheirus</taxon>
    </lineage>
</organism>
<evidence type="ECO:0000313" key="4">
    <source>
        <dbReference type="Proteomes" id="UP000675881"/>
    </source>
</evidence>
<proteinExistence type="predicted"/>
<keyword evidence="1" id="KW-0472">Membrane</keyword>
<dbReference type="Proteomes" id="UP000675881">
    <property type="component" value="Chromosome 14"/>
</dbReference>
<gene>
    <name evidence="3" type="ORF">LSAA_4847</name>
</gene>
<accession>A0A7R8CJL8</accession>
<evidence type="ECO:0000256" key="2">
    <source>
        <dbReference type="SAM" id="SignalP"/>
    </source>
</evidence>
<feature type="transmembrane region" description="Helical" evidence="1">
    <location>
        <begin position="52"/>
        <end position="74"/>
    </location>
</feature>
<dbReference type="EMBL" id="HG994593">
    <property type="protein sequence ID" value="CAF2842694.1"/>
    <property type="molecule type" value="Genomic_DNA"/>
</dbReference>
<dbReference type="OrthoDB" id="8251490at2759"/>
<keyword evidence="4" id="KW-1185">Reference proteome</keyword>
<reference evidence="3" key="1">
    <citation type="submission" date="2021-02" db="EMBL/GenBank/DDBJ databases">
        <authorList>
            <person name="Bekaert M."/>
        </authorList>
    </citation>
    <scope>NUCLEOTIDE SEQUENCE</scope>
    <source>
        <strain evidence="3">IoA-00</strain>
    </source>
</reference>
<sequence>MKQFISIAASLLLAVAMVSAEEFDSELTEMEADPRLFFVNFTSSLIQVNSTLLAYGLLFLAVLGAGAVALYYLYLESQNGSSYDAYGSSNSNYNYNYARSSNDAFEFNHLNILQWISLLQERLICEVMKEPTYYGTAAQKFKNGFQYAKYLEVLSLPDDMRELLDEYMDANNRADQSKECSEFFDCPYSIKDSVKRNLSGNDL</sequence>
<feature type="signal peptide" evidence="2">
    <location>
        <begin position="1"/>
        <end position="20"/>
    </location>
</feature>
<feature type="chain" id="PRO_5035308567" evidence="2">
    <location>
        <begin position="21"/>
        <end position="203"/>
    </location>
</feature>
<name>A0A7R8CJL8_LEPSM</name>
<keyword evidence="1" id="KW-0812">Transmembrane</keyword>
<protein>
    <submittedName>
        <fullName evidence="3">(salmon louse) hypothetical protein</fullName>
    </submittedName>
</protein>
<dbReference type="AlphaFoldDB" id="A0A7R8CJL8"/>
<keyword evidence="2" id="KW-0732">Signal</keyword>
<evidence type="ECO:0000313" key="3">
    <source>
        <dbReference type="EMBL" id="CAF2842694.1"/>
    </source>
</evidence>
<keyword evidence="1" id="KW-1133">Transmembrane helix</keyword>
<evidence type="ECO:0000256" key="1">
    <source>
        <dbReference type="SAM" id="Phobius"/>
    </source>
</evidence>